<reference evidence="15 16" key="1">
    <citation type="submission" date="2019-06" db="EMBL/GenBank/DDBJ databases">
        <title>New taxonomy in bacterial strain CC-CFT640, isolated from vineyard.</title>
        <authorList>
            <person name="Lin S.-Y."/>
            <person name="Tsai C.-F."/>
            <person name="Young C.-C."/>
        </authorList>
    </citation>
    <scope>NUCLEOTIDE SEQUENCE [LARGE SCALE GENOMIC DNA]</scope>
    <source>
        <strain evidence="15 16">CC-CFT640</strain>
    </source>
</reference>
<evidence type="ECO:0000313" key="15">
    <source>
        <dbReference type="EMBL" id="TXL69787.1"/>
    </source>
</evidence>
<keyword evidence="4 10" id="KW-0812">Transmembrane</keyword>
<accession>A0A5C8P9C0</accession>
<keyword evidence="5 12" id="KW-0732">Signal</keyword>
<dbReference type="Gene3D" id="2.40.170.20">
    <property type="entry name" value="TonB-dependent receptor, beta-barrel domain"/>
    <property type="match status" value="1"/>
</dbReference>
<dbReference type="InterPro" id="IPR037066">
    <property type="entry name" value="Plug_dom_sf"/>
</dbReference>
<evidence type="ECO:0000259" key="13">
    <source>
        <dbReference type="Pfam" id="PF00593"/>
    </source>
</evidence>
<comment type="similarity">
    <text evidence="10 11">Belongs to the TonB-dependent receptor family.</text>
</comment>
<evidence type="ECO:0000256" key="5">
    <source>
        <dbReference type="ARBA" id="ARBA00022729"/>
    </source>
</evidence>
<sequence length="664" mass="72759">MTCEPHPSRGPVHHSITSACAVAAALAASPALAQQAPPLAQQLPPPIVLPETVVTADRTPVPVDLVSASVTVITAQEIEQRQYRTLNDALRAVPGTTVVQSGGPGKSTSIFLRGTNANHTLVMIDGVRAGDPSQVNGAPNFAHFLLDNVDRIEVVRGPMSTLYGSDAIGGVINLITRKGSGPLKATAFGEFGSFDTFNTGGGVQGAEGRFNYNLAMQATTTRGFSAVPQRFTVGIKNEDDGYWNVGFNGRFGFDVSDNFQLSLFSRYDWSRTQYDAFLSEDPNLREHARQISQRLQADWQLLDGRWKQTFGLSFLQVDRRDLDGEDAINGTPFAPDSRNRGRRWQLDWKNDFRLSDEVGLVFGIDAERISLHARSQFNFGFPPNNVDKSTGSVGGYLNARWTPNEALSLTAGGRVEHHDDFGTAATFRVGGTYAFKESGTRLHAAFGTAFKAPSLDQLFLDFPAFGFLANPNLKPERSIGGEIGVDQSLWGDRAKIGATLFRNDIRDLITSVGCGVGCSTLANVGKARTQGVESFVELKPWDTFSLRVDYTYTDARDRTSHEPLVRRPRHAIDVAASWTPLPGWTWGAELTHRSGRTDRDFSQFPSPITHLEAYRTLRFTMSYDVTDGVRVFGRVENVLNKNYDDPLGFQAPRVGAYAGVRLSL</sequence>
<dbReference type="GO" id="GO:0006811">
    <property type="term" value="P:monoatomic ion transport"/>
    <property type="evidence" value="ECO:0007669"/>
    <property type="project" value="UniProtKB-KW"/>
</dbReference>
<evidence type="ECO:0000256" key="2">
    <source>
        <dbReference type="ARBA" id="ARBA00022448"/>
    </source>
</evidence>
<name>A0A5C8P9C0_9HYPH</name>
<dbReference type="EMBL" id="VDUZ01000072">
    <property type="protein sequence ID" value="TXL69787.1"/>
    <property type="molecule type" value="Genomic_DNA"/>
</dbReference>
<dbReference type="Proteomes" id="UP000321638">
    <property type="component" value="Unassembled WGS sequence"/>
</dbReference>
<dbReference type="PANTHER" id="PTHR30069:SF53">
    <property type="entry name" value="COLICIN I RECEPTOR-RELATED"/>
    <property type="match status" value="1"/>
</dbReference>
<keyword evidence="9 10" id="KW-0998">Cell outer membrane</keyword>
<keyword evidence="16" id="KW-1185">Reference proteome</keyword>
<dbReference type="Gene3D" id="2.170.130.10">
    <property type="entry name" value="TonB-dependent receptor, plug domain"/>
    <property type="match status" value="1"/>
</dbReference>
<dbReference type="OrthoDB" id="9760333at2"/>
<evidence type="ECO:0000256" key="1">
    <source>
        <dbReference type="ARBA" id="ARBA00004571"/>
    </source>
</evidence>
<evidence type="ECO:0000256" key="10">
    <source>
        <dbReference type="PROSITE-ProRule" id="PRU01360"/>
    </source>
</evidence>
<dbReference type="CDD" id="cd01347">
    <property type="entry name" value="ligand_gated_channel"/>
    <property type="match status" value="1"/>
</dbReference>
<proteinExistence type="inferred from homology"/>
<keyword evidence="6" id="KW-0406">Ion transport</keyword>
<comment type="subcellular location">
    <subcellularLocation>
        <location evidence="1 10">Cell outer membrane</location>
        <topology evidence="1 10">Multi-pass membrane protein</topology>
    </subcellularLocation>
</comment>
<dbReference type="InterPro" id="IPR036942">
    <property type="entry name" value="Beta-barrel_TonB_sf"/>
</dbReference>
<dbReference type="InterPro" id="IPR039426">
    <property type="entry name" value="TonB-dep_rcpt-like"/>
</dbReference>
<dbReference type="GO" id="GO:0009279">
    <property type="term" value="C:cell outer membrane"/>
    <property type="evidence" value="ECO:0007669"/>
    <property type="project" value="UniProtKB-SubCell"/>
</dbReference>
<feature type="chain" id="PRO_5023032995" evidence="12">
    <location>
        <begin position="34"/>
        <end position="664"/>
    </location>
</feature>
<feature type="signal peptide" evidence="12">
    <location>
        <begin position="1"/>
        <end position="33"/>
    </location>
</feature>
<evidence type="ECO:0000256" key="6">
    <source>
        <dbReference type="ARBA" id="ARBA00023065"/>
    </source>
</evidence>
<feature type="domain" description="TonB-dependent receptor plug" evidence="14">
    <location>
        <begin position="66"/>
        <end position="171"/>
    </location>
</feature>
<dbReference type="Pfam" id="PF00593">
    <property type="entry name" value="TonB_dep_Rec_b-barrel"/>
    <property type="match status" value="1"/>
</dbReference>
<keyword evidence="8 10" id="KW-0472">Membrane</keyword>
<gene>
    <name evidence="15" type="ORF">FHP25_37550</name>
</gene>
<dbReference type="SUPFAM" id="SSF56935">
    <property type="entry name" value="Porins"/>
    <property type="match status" value="1"/>
</dbReference>
<evidence type="ECO:0000313" key="16">
    <source>
        <dbReference type="Proteomes" id="UP000321638"/>
    </source>
</evidence>
<protein>
    <submittedName>
        <fullName evidence="15">TonB-dependent receptor</fullName>
    </submittedName>
</protein>
<evidence type="ECO:0000256" key="11">
    <source>
        <dbReference type="RuleBase" id="RU003357"/>
    </source>
</evidence>
<keyword evidence="15" id="KW-0675">Receptor</keyword>
<keyword evidence="2 10" id="KW-0813">Transport</keyword>
<evidence type="ECO:0000256" key="9">
    <source>
        <dbReference type="ARBA" id="ARBA00023237"/>
    </source>
</evidence>
<dbReference type="RefSeq" id="WP_147852146.1">
    <property type="nucleotide sequence ID" value="NZ_VDUZ01000072.1"/>
</dbReference>
<evidence type="ECO:0000256" key="7">
    <source>
        <dbReference type="ARBA" id="ARBA00023077"/>
    </source>
</evidence>
<evidence type="ECO:0000256" key="4">
    <source>
        <dbReference type="ARBA" id="ARBA00022692"/>
    </source>
</evidence>
<dbReference type="PANTHER" id="PTHR30069">
    <property type="entry name" value="TONB-DEPENDENT OUTER MEMBRANE RECEPTOR"/>
    <property type="match status" value="1"/>
</dbReference>
<evidence type="ECO:0000256" key="12">
    <source>
        <dbReference type="SAM" id="SignalP"/>
    </source>
</evidence>
<comment type="caution">
    <text evidence="15">The sequence shown here is derived from an EMBL/GenBank/DDBJ whole genome shotgun (WGS) entry which is preliminary data.</text>
</comment>
<dbReference type="PROSITE" id="PS52016">
    <property type="entry name" value="TONB_DEPENDENT_REC_3"/>
    <property type="match status" value="1"/>
</dbReference>
<keyword evidence="3 10" id="KW-1134">Transmembrane beta strand</keyword>
<dbReference type="Pfam" id="PF07715">
    <property type="entry name" value="Plug"/>
    <property type="match status" value="1"/>
</dbReference>
<feature type="domain" description="TonB-dependent receptor-like beta-barrel" evidence="13">
    <location>
        <begin position="241"/>
        <end position="638"/>
    </location>
</feature>
<dbReference type="AlphaFoldDB" id="A0A5C8P9C0"/>
<dbReference type="InterPro" id="IPR012910">
    <property type="entry name" value="Plug_dom"/>
</dbReference>
<organism evidence="15 16">
    <name type="scientific">Vineibacter terrae</name>
    <dbReference type="NCBI Taxonomy" id="2586908"/>
    <lineage>
        <taxon>Bacteria</taxon>
        <taxon>Pseudomonadati</taxon>
        <taxon>Pseudomonadota</taxon>
        <taxon>Alphaproteobacteria</taxon>
        <taxon>Hyphomicrobiales</taxon>
        <taxon>Vineibacter</taxon>
    </lineage>
</organism>
<dbReference type="GO" id="GO:0015889">
    <property type="term" value="P:cobalamin transport"/>
    <property type="evidence" value="ECO:0007669"/>
    <property type="project" value="TreeGrafter"/>
</dbReference>
<evidence type="ECO:0000256" key="8">
    <source>
        <dbReference type="ARBA" id="ARBA00023136"/>
    </source>
</evidence>
<dbReference type="InterPro" id="IPR000531">
    <property type="entry name" value="Beta-barrel_TonB"/>
</dbReference>
<keyword evidence="7 11" id="KW-0798">TonB box</keyword>
<evidence type="ECO:0000256" key="3">
    <source>
        <dbReference type="ARBA" id="ARBA00022452"/>
    </source>
</evidence>
<evidence type="ECO:0000259" key="14">
    <source>
        <dbReference type="Pfam" id="PF07715"/>
    </source>
</evidence>